<feature type="compositionally biased region" description="Basic residues" evidence="1">
    <location>
        <begin position="143"/>
        <end position="159"/>
    </location>
</feature>
<organism evidence="2 3">
    <name type="scientific">Canna indica</name>
    <name type="common">Indian-shot</name>
    <dbReference type="NCBI Taxonomy" id="4628"/>
    <lineage>
        <taxon>Eukaryota</taxon>
        <taxon>Viridiplantae</taxon>
        <taxon>Streptophyta</taxon>
        <taxon>Embryophyta</taxon>
        <taxon>Tracheophyta</taxon>
        <taxon>Spermatophyta</taxon>
        <taxon>Magnoliopsida</taxon>
        <taxon>Liliopsida</taxon>
        <taxon>Zingiberales</taxon>
        <taxon>Cannaceae</taxon>
        <taxon>Canna</taxon>
    </lineage>
</organism>
<keyword evidence="3" id="KW-1185">Reference proteome</keyword>
<protein>
    <submittedName>
        <fullName evidence="2">Uncharacterized protein</fullName>
    </submittedName>
</protein>
<feature type="compositionally biased region" description="Low complexity" evidence="1">
    <location>
        <begin position="87"/>
        <end position="132"/>
    </location>
</feature>
<proteinExistence type="predicted"/>
<gene>
    <name evidence="2" type="ORF">Cni_G13459</name>
</gene>
<evidence type="ECO:0000256" key="1">
    <source>
        <dbReference type="SAM" id="MobiDB-lite"/>
    </source>
</evidence>
<name>A0AAQ3KA99_9LILI</name>
<dbReference type="Proteomes" id="UP001327560">
    <property type="component" value="Chromosome 4"/>
</dbReference>
<feature type="compositionally biased region" description="Pro residues" evidence="1">
    <location>
        <begin position="72"/>
        <end position="86"/>
    </location>
</feature>
<feature type="region of interest" description="Disordered" evidence="1">
    <location>
        <begin position="53"/>
        <end position="159"/>
    </location>
</feature>
<sequence length="159" mass="16884">MSNVGLTLYSLPLHLNTRRGAAALAFDPIYRTWQSIPLPSAAWTFRRLAADVPRRSPAPSAPPAAAPDSTLSPPPSWSSPPTPSEPPGSSSTRRTSPARTRWWPSWAGASSWPAAPASSRTTPTPSRRGTAAEAGGGMPASSRCRRHSGGRGRSPPRRR</sequence>
<evidence type="ECO:0000313" key="3">
    <source>
        <dbReference type="Proteomes" id="UP001327560"/>
    </source>
</evidence>
<reference evidence="2 3" key="1">
    <citation type="submission" date="2023-10" db="EMBL/GenBank/DDBJ databases">
        <title>Chromosome-scale genome assembly provides insights into flower coloration mechanisms of Canna indica.</title>
        <authorList>
            <person name="Li C."/>
        </authorList>
    </citation>
    <scope>NUCLEOTIDE SEQUENCE [LARGE SCALE GENOMIC DNA]</scope>
    <source>
        <tissue evidence="2">Flower</tissue>
    </source>
</reference>
<dbReference type="EMBL" id="CP136893">
    <property type="protein sequence ID" value="WOL04737.1"/>
    <property type="molecule type" value="Genomic_DNA"/>
</dbReference>
<accession>A0AAQ3KA99</accession>
<evidence type="ECO:0000313" key="2">
    <source>
        <dbReference type="EMBL" id="WOL04737.1"/>
    </source>
</evidence>
<dbReference type="AlphaFoldDB" id="A0AAQ3KA99"/>